<reference evidence="3" key="2">
    <citation type="journal article" date="2019" name="IMA Fungus">
        <title>Genome sequencing and comparison of five Tilletia species to identify candidate genes for the detection of regulated species infecting wheat.</title>
        <authorList>
            <person name="Nguyen H.D.T."/>
            <person name="Sultana T."/>
            <person name="Kesanakurti P."/>
            <person name="Hambleton S."/>
        </authorList>
    </citation>
    <scope>NUCLEOTIDE SEQUENCE</scope>
    <source>
        <strain evidence="3">DAOMC 236416</strain>
    </source>
</reference>
<protein>
    <submittedName>
        <fullName evidence="3">Uncharacterized protein</fullName>
    </submittedName>
</protein>
<dbReference type="Proteomes" id="UP000077521">
    <property type="component" value="Unassembled WGS sequence"/>
</dbReference>
<keyword evidence="4" id="KW-1185">Reference proteome</keyword>
<feature type="coiled-coil region" evidence="1">
    <location>
        <begin position="132"/>
        <end position="192"/>
    </location>
</feature>
<organism evidence="3 4">
    <name type="scientific">Tilletia indica</name>
    <dbReference type="NCBI Taxonomy" id="43049"/>
    <lineage>
        <taxon>Eukaryota</taxon>
        <taxon>Fungi</taxon>
        <taxon>Dikarya</taxon>
        <taxon>Basidiomycota</taxon>
        <taxon>Ustilaginomycotina</taxon>
        <taxon>Exobasidiomycetes</taxon>
        <taxon>Tilletiales</taxon>
        <taxon>Tilletiaceae</taxon>
        <taxon>Tilletia</taxon>
    </lineage>
</organism>
<feature type="compositionally biased region" description="Basic and acidic residues" evidence="2">
    <location>
        <begin position="21"/>
        <end position="34"/>
    </location>
</feature>
<name>A0A177TXB2_9BASI</name>
<evidence type="ECO:0000313" key="3">
    <source>
        <dbReference type="EMBL" id="KAE8244994.1"/>
    </source>
</evidence>
<dbReference type="EMBL" id="LWDF02000548">
    <property type="protein sequence ID" value="KAE8244994.1"/>
    <property type="molecule type" value="Genomic_DNA"/>
</dbReference>
<evidence type="ECO:0000313" key="4">
    <source>
        <dbReference type="Proteomes" id="UP000077521"/>
    </source>
</evidence>
<evidence type="ECO:0000256" key="2">
    <source>
        <dbReference type="SAM" id="MobiDB-lite"/>
    </source>
</evidence>
<evidence type="ECO:0000256" key="1">
    <source>
        <dbReference type="SAM" id="Coils"/>
    </source>
</evidence>
<gene>
    <name evidence="3" type="ORF">A4X13_0g6133</name>
</gene>
<feature type="region of interest" description="Disordered" evidence="2">
    <location>
        <begin position="1"/>
        <end position="58"/>
    </location>
</feature>
<proteinExistence type="predicted"/>
<feature type="compositionally biased region" description="Basic and acidic residues" evidence="2">
    <location>
        <begin position="45"/>
        <end position="58"/>
    </location>
</feature>
<reference evidence="3" key="1">
    <citation type="submission" date="2016-04" db="EMBL/GenBank/DDBJ databases">
        <authorList>
            <person name="Nguyen H.D."/>
            <person name="Samba Siva P."/>
            <person name="Cullis J."/>
            <person name="Levesque C.A."/>
            <person name="Hambleton S."/>
        </authorList>
    </citation>
    <scope>NUCLEOTIDE SEQUENCE</scope>
    <source>
        <strain evidence="3">DAOMC 236416</strain>
    </source>
</reference>
<comment type="caution">
    <text evidence="3">The sequence shown here is derived from an EMBL/GenBank/DDBJ whole genome shotgun (WGS) entry which is preliminary data.</text>
</comment>
<dbReference type="AlphaFoldDB" id="A0A177TXB2"/>
<sequence>MAGPNSLKKLKKIKSSSFQPEVERNVKARKDKTIVKKNKSSSFRPEVERTVKARKDKTIKPTRKNRVERTIRARAHAASGVAFDDNKGTMKITLNNRDASAAEAEASKALMRSVTAQRDEIEKRRKGLSRINEKIFKELAFVKDENVKLRAEVKTLGEHNRLLKQDTSEVLKTKLIKQHAKYNEVLTKLQNEVNAHAATKAKLAKFKKATKQL</sequence>
<keyword evidence="1" id="KW-0175">Coiled coil</keyword>
<accession>A0A177TXB2</accession>